<name>A0A150QKM1_SORCE</name>
<dbReference type="Proteomes" id="UP000075260">
    <property type="component" value="Unassembled WGS sequence"/>
</dbReference>
<organism evidence="1 2">
    <name type="scientific">Sorangium cellulosum</name>
    <name type="common">Polyangium cellulosum</name>
    <dbReference type="NCBI Taxonomy" id="56"/>
    <lineage>
        <taxon>Bacteria</taxon>
        <taxon>Pseudomonadati</taxon>
        <taxon>Myxococcota</taxon>
        <taxon>Polyangia</taxon>
        <taxon>Polyangiales</taxon>
        <taxon>Polyangiaceae</taxon>
        <taxon>Sorangium</taxon>
    </lineage>
</organism>
<dbReference type="AlphaFoldDB" id="A0A150QKM1"/>
<evidence type="ECO:0000313" key="2">
    <source>
        <dbReference type="Proteomes" id="UP000075260"/>
    </source>
</evidence>
<sequence>MVMFANDTLTAAPAFEFTTTACWVLFRMTAFASAPPPAPRKYTPPSFVCAVKSVSTGAPALTVMAILACCSTRFVVVMIDVGVSSTSPYHCPATPID</sequence>
<evidence type="ECO:0000313" key="1">
    <source>
        <dbReference type="EMBL" id="KYF68509.1"/>
    </source>
</evidence>
<accession>A0A150QKM1</accession>
<proteinExistence type="predicted"/>
<gene>
    <name evidence="1" type="ORF">BE15_13495</name>
</gene>
<comment type="caution">
    <text evidence="1">The sequence shown here is derived from an EMBL/GenBank/DDBJ whole genome shotgun (WGS) entry which is preliminary data.</text>
</comment>
<reference evidence="1 2" key="1">
    <citation type="submission" date="2014-02" db="EMBL/GenBank/DDBJ databases">
        <title>The small core and large imbalanced accessory genome model reveals a collaborative survival strategy of Sorangium cellulosum strains in nature.</title>
        <authorList>
            <person name="Han K."/>
            <person name="Peng R."/>
            <person name="Blom J."/>
            <person name="Li Y.-Z."/>
        </authorList>
    </citation>
    <scope>NUCLEOTIDE SEQUENCE [LARGE SCALE GENOMIC DNA]</scope>
    <source>
        <strain evidence="1 2">So0008-312</strain>
    </source>
</reference>
<dbReference type="EMBL" id="JEMA01000565">
    <property type="protein sequence ID" value="KYF68509.1"/>
    <property type="molecule type" value="Genomic_DNA"/>
</dbReference>
<protein>
    <submittedName>
        <fullName evidence="1">Uncharacterized protein</fullName>
    </submittedName>
</protein>